<evidence type="ECO:0000313" key="2">
    <source>
        <dbReference type="EMBL" id="QHW32853.1"/>
    </source>
</evidence>
<proteinExistence type="predicted"/>
<keyword evidence="1" id="KW-0472">Membrane</keyword>
<accession>A0A6C0P4U7</accession>
<keyword evidence="3" id="KW-1185">Reference proteome</keyword>
<protein>
    <submittedName>
        <fullName evidence="2">Uncharacterized protein</fullName>
    </submittedName>
</protein>
<dbReference type="KEGG" id="prz:GZH47_19915"/>
<dbReference type="AlphaFoldDB" id="A0A6C0P4U7"/>
<organism evidence="2 3">
    <name type="scientific">Paenibacillus rhizovicinus</name>
    <dbReference type="NCBI Taxonomy" id="2704463"/>
    <lineage>
        <taxon>Bacteria</taxon>
        <taxon>Bacillati</taxon>
        <taxon>Bacillota</taxon>
        <taxon>Bacilli</taxon>
        <taxon>Bacillales</taxon>
        <taxon>Paenibacillaceae</taxon>
        <taxon>Paenibacillus</taxon>
    </lineage>
</organism>
<gene>
    <name evidence="2" type="ORF">GZH47_19915</name>
</gene>
<dbReference type="EMBL" id="CP048286">
    <property type="protein sequence ID" value="QHW32853.1"/>
    <property type="molecule type" value="Genomic_DNA"/>
</dbReference>
<dbReference type="Proteomes" id="UP000479114">
    <property type="component" value="Chromosome"/>
</dbReference>
<keyword evidence="1" id="KW-1133">Transmembrane helix</keyword>
<sequence>MRKRSLEITAVTAIVSVIILGAWVLIGKQEDVGVDRASAGQAKQTMQVKQTNQTMQTEKQAEAVARKPITEPLKVLQHNESPSVPASTVPADLHPTSVTITRGGKLQDVKAKPPQTYAVSEASLAARLYKTLLTLDFVPNPDGYFCPADVGISYDLQFADDHQHAFHVTANASGCRFVRLDDGTAFWESDSFQQAMMDATGMNKDQLWGLPGSF</sequence>
<feature type="transmembrane region" description="Helical" evidence="1">
    <location>
        <begin position="7"/>
        <end position="26"/>
    </location>
</feature>
<evidence type="ECO:0000313" key="3">
    <source>
        <dbReference type="Proteomes" id="UP000479114"/>
    </source>
</evidence>
<name>A0A6C0P4U7_9BACL</name>
<reference evidence="2 3" key="1">
    <citation type="submission" date="2020-02" db="EMBL/GenBank/DDBJ databases">
        <title>Paenibacillus sp. nov., isolated from rhizosphere soil of tomato.</title>
        <authorList>
            <person name="Weon H.-Y."/>
            <person name="Lee S.A."/>
        </authorList>
    </citation>
    <scope>NUCLEOTIDE SEQUENCE [LARGE SCALE GENOMIC DNA]</scope>
    <source>
        <strain evidence="2 3">14171R-81</strain>
    </source>
</reference>
<keyword evidence="1" id="KW-0812">Transmembrane</keyword>
<evidence type="ECO:0000256" key="1">
    <source>
        <dbReference type="SAM" id="Phobius"/>
    </source>
</evidence>
<dbReference type="RefSeq" id="WP_162642694.1">
    <property type="nucleotide sequence ID" value="NZ_CP048286.1"/>
</dbReference>